<proteinExistence type="predicted"/>
<evidence type="ECO:0000313" key="1">
    <source>
        <dbReference type="EMBL" id="ODQ77871.1"/>
    </source>
</evidence>
<dbReference type="GeneID" id="30147652"/>
<reference evidence="2" key="1">
    <citation type="submission" date="2016-05" db="EMBL/GenBank/DDBJ databases">
        <title>Comparative genomics of biotechnologically important yeasts.</title>
        <authorList>
            <consortium name="DOE Joint Genome Institute"/>
            <person name="Riley R."/>
            <person name="Haridas S."/>
            <person name="Wolfe K.H."/>
            <person name="Lopes M.R."/>
            <person name="Hittinger C.T."/>
            <person name="Goker M."/>
            <person name="Salamov A."/>
            <person name="Wisecaver J."/>
            <person name="Long T.M."/>
            <person name="Aerts A.L."/>
            <person name="Barry K."/>
            <person name="Choi C."/>
            <person name="Clum A."/>
            <person name="Coughlan A.Y."/>
            <person name="Deshpande S."/>
            <person name="Douglass A.P."/>
            <person name="Hanson S.J."/>
            <person name="Klenk H.-P."/>
            <person name="Labutti K."/>
            <person name="Lapidus A."/>
            <person name="Lindquist E."/>
            <person name="Lipzen A."/>
            <person name="Meier-Kolthoff J.P."/>
            <person name="Ohm R.A."/>
            <person name="Otillar R.P."/>
            <person name="Pangilinan J."/>
            <person name="Peng Y."/>
            <person name="Rokas A."/>
            <person name="Rosa C.A."/>
            <person name="Scheuner C."/>
            <person name="Sibirny A.A."/>
            <person name="Slot J.C."/>
            <person name="Stielow J.B."/>
            <person name="Sun H."/>
            <person name="Kurtzman C.P."/>
            <person name="Blackwell M."/>
            <person name="Grigoriev I.V."/>
            <person name="Jeffries T.W."/>
        </authorList>
    </citation>
    <scope>NUCLEOTIDE SEQUENCE [LARGE SCALE GENOMIC DNA]</scope>
    <source>
        <strain evidence="2">NRRL Y-12698</strain>
    </source>
</reference>
<protein>
    <submittedName>
        <fullName evidence="1">Uncharacterized protein</fullName>
    </submittedName>
</protein>
<keyword evidence="2" id="KW-1185">Reference proteome</keyword>
<sequence length="101" mass="11225">MSSILKLNAIKTSARCFIKNTSAVNRGFSSTHAVHYTPTASENENSTVIFRNNHAQNLHHEPISESHCAHTLAQKAQSSNWFPSVSSNSEEIHFHGSVHRD</sequence>
<dbReference type="Proteomes" id="UP000094336">
    <property type="component" value="Unassembled WGS sequence"/>
</dbReference>
<organism evidence="1 2">
    <name type="scientific">Babjeviella inositovora NRRL Y-12698</name>
    <dbReference type="NCBI Taxonomy" id="984486"/>
    <lineage>
        <taxon>Eukaryota</taxon>
        <taxon>Fungi</taxon>
        <taxon>Dikarya</taxon>
        <taxon>Ascomycota</taxon>
        <taxon>Saccharomycotina</taxon>
        <taxon>Pichiomycetes</taxon>
        <taxon>Serinales incertae sedis</taxon>
        <taxon>Babjeviella</taxon>
    </lineage>
</organism>
<gene>
    <name evidence="1" type="ORF">BABINDRAFT_163246</name>
</gene>
<dbReference type="AlphaFoldDB" id="A0A1E3QJK1"/>
<evidence type="ECO:0000313" key="2">
    <source>
        <dbReference type="Proteomes" id="UP000094336"/>
    </source>
</evidence>
<dbReference type="EMBL" id="KV454438">
    <property type="protein sequence ID" value="ODQ77871.1"/>
    <property type="molecule type" value="Genomic_DNA"/>
</dbReference>
<accession>A0A1E3QJK1</accession>
<dbReference type="RefSeq" id="XP_018983199.1">
    <property type="nucleotide sequence ID" value="XM_019129799.1"/>
</dbReference>
<name>A0A1E3QJK1_9ASCO</name>